<keyword evidence="3" id="KW-1185">Reference proteome</keyword>
<gene>
    <name evidence="2" type="ORF">SNEC2469_LOCUS18356</name>
</gene>
<feature type="non-terminal residue" evidence="2">
    <location>
        <position position="446"/>
    </location>
</feature>
<dbReference type="Proteomes" id="UP000601435">
    <property type="component" value="Unassembled WGS sequence"/>
</dbReference>
<name>A0A812VQW1_9DINO</name>
<evidence type="ECO:0000313" key="3">
    <source>
        <dbReference type="Proteomes" id="UP000601435"/>
    </source>
</evidence>
<protein>
    <recommendedName>
        <fullName evidence="4">VWFD domain-containing protein</fullName>
    </recommendedName>
</protein>
<feature type="non-terminal residue" evidence="2">
    <location>
        <position position="1"/>
    </location>
</feature>
<comment type="caution">
    <text evidence="2">The sequence shown here is derived from an EMBL/GenBank/DDBJ whole genome shotgun (WGS) entry which is preliminary data.</text>
</comment>
<evidence type="ECO:0008006" key="4">
    <source>
        <dbReference type="Google" id="ProtNLM"/>
    </source>
</evidence>
<organism evidence="2 3">
    <name type="scientific">Symbiodinium necroappetens</name>
    <dbReference type="NCBI Taxonomy" id="1628268"/>
    <lineage>
        <taxon>Eukaryota</taxon>
        <taxon>Sar</taxon>
        <taxon>Alveolata</taxon>
        <taxon>Dinophyceae</taxon>
        <taxon>Suessiales</taxon>
        <taxon>Symbiodiniaceae</taxon>
        <taxon>Symbiodinium</taxon>
    </lineage>
</organism>
<feature type="chain" id="PRO_5032320005" description="VWFD domain-containing protein" evidence="1">
    <location>
        <begin position="23"/>
        <end position="446"/>
    </location>
</feature>
<dbReference type="EMBL" id="CAJNJA010030837">
    <property type="protein sequence ID" value="CAE7649307.1"/>
    <property type="molecule type" value="Genomic_DNA"/>
</dbReference>
<sequence length="446" mass="49101">MAHRTYFMIWQAVAVLVSLVSGDADCSKCSSIEDWNDERLERCNVWGDPHTSDSWSVNGRFDFHGVGVYRYAHIDACGGGFKLDAFQCQHRDWKHSAILFVGIEMNNGAKVFVNGTQVSTSGSVSVTGTTGSDGEMQMSNPRDGVNVVSDDSCIRINVNAVNLHGDLRSSNSFKVRVPQDAISDVGICGAQQQWKEHLVRGETDFIFNIDQWRYMCGACSALGGLHPPNCPSPYFGQFDLSPGGEFLRPFEKESERECVSLHEGDVVHQLQDDGQNSVAYAILEKSMSCREFCRARSSQCIDAKDNVDFAPCSFTENVSKADCDSTEYYDLNCVCKKPDISSPGRGAWGAWRDTGASLTLYLRICGYHQGLAFWWSGFAALIADASGTDRCKETLQLVNLAILTGCKNDDECRIDFILGACVSDVCNAEPNNRVAVAKNAGHFRQL</sequence>
<accession>A0A812VQW1</accession>
<dbReference type="OrthoDB" id="408567at2759"/>
<feature type="signal peptide" evidence="1">
    <location>
        <begin position="1"/>
        <end position="22"/>
    </location>
</feature>
<reference evidence="2" key="1">
    <citation type="submission" date="2021-02" db="EMBL/GenBank/DDBJ databases">
        <authorList>
            <person name="Dougan E. K."/>
            <person name="Rhodes N."/>
            <person name="Thang M."/>
            <person name="Chan C."/>
        </authorList>
    </citation>
    <scope>NUCLEOTIDE SEQUENCE</scope>
</reference>
<proteinExistence type="predicted"/>
<dbReference type="AlphaFoldDB" id="A0A812VQW1"/>
<evidence type="ECO:0000256" key="1">
    <source>
        <dbReference type="SAM" id="SignalP"/>
    </source>
</evidence>
<evidence type="ECO:0000313" key="2">
    <source>
        <dbReference type="EMBL" id="CAE7649307.1"/>
    </source>
</evidence>
<keyword evidence="1" id="KW-0732">Signal</keyword>